<dbReference type="EMBL" id="BHXQ01000002">
    <property type="protein sequence ID" value="GCC51300.1"/>
    <property type="molecule type" value="Genomic_DNA"/>
</dbReference>
<protein>
    <submittedName>
        <fullName evidence="1">Uncharacterized protein</fullName>
    </submittedName>
</protein>
<sequence length="147" mass="17211">MNVVFDEDFAKVWSDGYSPCIFATMYHIPSLTRFKEMSEAYLKLVKKISSEYREVYGISNLSESQPISIEALYLYYNNYLPKQFQNGLFYKAYVKPKNLFSQFSLEEVLKGLDPQKVGVFNTFEEALQAVNKRRSEKNTRFYGETVL</sequence>
<evidence type="ECO:0000313" key="2">
    <source>
        <dbReference type="Proteomes" id="UP000288227"/>
    </source>
</evidence>
<reference evidence="1 2" key="1">
    <citation type="submission" date="2018-11" db="EMBL/GenBank/DDBJ databases">
        <title>Chryseotalea sanarue gen. nov., sp., nov., a member of the family Cytophagaceae, isolated from a brackish lake in Hamamatsu Japan.</title>
        <authorList>
            <person name="Maejima Y."/>
            <person name="Iino T."/>
            <person name="Muraguchi Y."/>
            <person name="Fukuda K."/>
            <person name="Ohkuma M."/>
            <person name="Moriuchi R."/>
            <person name="Dohra H."/>
            <person name="Kimbara K."/>
            <person name="Shintani M."/>
        </authorList>
    </citation>
    <scope>NUCLEOTIDE SEQUENCE [LARGE SCALE GENOMIC DNA]</scope>
    <source>
        <strain evidence="1 2">Ys</strain>
    </source>
</reference>
<evidence type="ECO:0000313" key="1">
    <source>
        <dbReference type="EMBL" id="GCC51300.1"/>
    </source>
</evidence>
<comment type="caution">
    <text evidence="1">The sequence shown here is derived from an EMBL/GenBank/DDBJ whole genome shotgun (WGS) entry which is preliminary data.</text>
</comment>
<dbReference type="Proteomes" id="UP000288227">
    <property type="component" value="Unassembled WGS sequence"/>
</dbReference>
<dbReference type="AlphaFoldDB" id="A0A401U8T5"/>
<dbReference type="RefSeq" id="WP_127121928.1">
    <property type="nucleotide sequence ID" value="NZ_BHXQ01000002.1"/>
</dbReference>
<gene>
    <name evidence="1" type="ORF">SanaruYs_15230</name>
</gene>
<organism evidence="1 2">
    <name type="scientific">Chryseotalea sanaruensis</name>
    <dbReference type="NCBI Taxonomy" id="2482724"/>
    <lineage>
        <taxon>Bacteria</taxon>
        <taxon>Pseudomonadati</taxon>
        <taxon>Bacteroidota</taxon>
        <taxon>Cytophagia</taxon>
        <taxon>Cytophagales</taxon>
        <taxon>Chryseotaleaceae</taxon>
        <taxon>Chryseotalea</taxon>
    </lineage>
</organism>
<keyword evidence="2" id="KW-1185">Reference proteome</keyword>
<accession>A0A401U8T5</accession>
<proteinExistence type="predicted"/>
<name>A0A401U8T5_9BACT</name>